<dbReference type="PANTHER" id="PTHR21354:SF0">
    <property type="entry name" value="ZINC FINGER PROTEIN 511"/>
    <property type="match status" value="1"/>
</dbReference>
<evidence type="ECO:0000313" key="2">
    <source>
        <dbReference type="EMBL" id="KAG0655836.1"/>
    </source>
</evidence>
<gene>
    <name evidence="2" type="ORF">C6P46_000688</name>
</gene>
<dbReference type="OrthoDB" id="18440at2759"/>
<feature type="compositionally biased region" description="Low complexity" evidence="1">
    <location>
        <begin position="9"/>
        <end position="19"/>
    </location>
</feature>
<dbReference type="InterPro" id="IPR039258">
    <property type="entry name" value="ZNF511"/>
</dbReference>
<reference evidence="2 3" key="1">
    <citation type="submission" date="2020-11" db="EMBL/GenBank/DDBJ databases">
        <title>Kefir isolates.</title>
        <authorList>
            <person name="Marcisauskas S."/>
            <person name="Kim Y."/>
            <person name="Blasche S."/>
        </authorList>
    </citation>
    <scope>NUCLEOTIDE SEQUENCE [LARGE SCALE GENOMIC DNA]</scope>
    <source>
        <strain evidence="2 3">KR</strain>
    </source>
</reference>
<evidence type="ECO:0000256" key="1">
    <source>
        <dbReference type="SAM" id="MobiDB-lite"/>
    </source>
</evidence>
<organism evidence="2 3">
    <name type="scientific">Rhodotorula mucilaginosa</name>
    <name type="common">Yeast</name>
    <name type="synonym">Rhodotorula rubra</name>
    <dbReference type="NCBI Taxonomy" id="5537"/>
    <lineage>
        <taxon>Eukaryota</taxon>
        <taxon>Fungi</taxon>
        <taxon>Dikarya</taxon>
        <taxon>Basidiomycota</taxon>
        <taxon>Pucciniomycotina</taxon>
        <taxon>Microbotryomycetes</taxon>
        <taxon>Sporidiobolales</taxon>
        <taxon>Sporidiobolaceae</taxon>
        <taxon>Rhodotorula</taxon>
    </lineage>
</organism>
<protein>
    <recommendedName>
        <fullName evidence="4">C2H2-type domain-containing protein</fullName>
    </recommendedName>
</protein>
<accession>A0A9P6VV44</accession>
<feature type="compositionally biased region" description="Basic and acidic residues" evidence="1">
    <location>
        <begin position="232"/>
        <end position="249"/>
    </location>
</feature>
<dbReference type="AlphaFoldDB" id="A0A9P6VV44"/>
<dbReference type="Proteomes" id="UP000777482">
    <property type="component" value="Unassembled WGS sequence"/>
</dbReference>
<evidence type="ECO:0008006" key="4">
    <source>
        <dbReference type="Google" id="ProtNLM"/>
    </source>
</evidence>
<dbReference type="EMBL" id="PUHQ01000110">
    <property type="protein sequence ID" value="KAG0655836.1"/>
    <property type="molecule type" value="Genomic_DNA"/>
</dbReference>
<feature type="region of interest" description="Disordered" evidence="1">
    <location>
        <begin position="1"/>
        <end position="34"/>
    </location>
</feature>
<comment type="caution">
    <text evidence="2">The sequence shown here is derived from an EMBL/GenBank/DDBJ whole genome shotgun (WGS) entry which is preliminary data.</text>
</comment>
<evidence type="ECO:0000313" key="3">
    <source>
        <dbReference type="Proteomes" id="UP000777482"/>
    </source>
</evidence>
<proteinExistence type="predicted"/>
<feature type="region of interest" description="Disordered" evidence="1">
    <location>
        <begin position="186"/>
        <end position="257"/>
    </location>
</feature>
<keyword evidence="3" id="KW-1185">Reference proteome</keyword>
<sequence>METLKRPRSPSIASSSSDSPSPPESPSTKVVRSSSPSHLTQWTCSLPPSCDSTPSTHPTLASLEAHHRTYHAHVCVAPPPTLEFAIGRPHANERRDPAGQVICGRVFPDERFLQLHLVECHDEMTQLRRERGQKIFECFLGTCPARFQTPKGRRLHLIEKHAYPPQYFFAVTVWGIEEVLKKGGGMVRRDWTPRPDQSGSGAGSSRRGDSEESFGSQPSPASERLASPLLPDVDHGSSDPSRTDPEPVPERSASADVDALTSALSGTSISLVPRSVRLARKTKMPIDPTST</sequence>
<dbReference type="PANTHER" id="PTHR21354">
    <property type="entry name" value="ZINC FINGER PROTEIN 511"/>
    <property type="match status" value="1"/>
</dbReference>
<name>A0A9P6VV44_RHOMI</name>